<dbReference type="EMBL" id="MNPL01012355">
    <property type="protein sequence ID" value="OQR72182.1"/>
    <property type="molecule type" value="Genomic_DNA"/>
</dbReference>
<keyword evidence="2" id="KW-1133">Transmembrane helix</keyword>
<dbReference type="AlphaFoldDB" id="A0A1V9XFR9"/>
<gene>
    <name evidence="3" type="ORF">BIW11_03822</name>
</gene>
<keyword evidence="2" id="KW-0472">Membrane</keyword>
<protein>
    <submittedName>
        <fullName evidence="3">Uncharacterized protein</fullName>
    </submittedName>
</protein>
<dbReference type="Proteomes" id="UP000192247">
    <property type="component" value="Unassembled WGS sequence"/>
</dbReference>
<comment type="caution">
    <text evidence="3">The sequence shown here is derived from an EMBL/GenBank/DDBJ whole genome shotgun (WGS) entry which is preliminary data.</text>
</comment>
<reference evidence="3 4" key="1">
    <citation type="journal article" date="2017" name="Gigascience">
        <title>Draft genome of the honey bee ectoparasitic mite, Tropilaelaps mercedesae, is shaped by the parasitic life history.</title>
        <authorList>
            <person name="Dong X."/>
            <person name="Armstrong S.D."/>
            <person name="Xia D."/>
            <person name="Makepeace B.L."/>
            <person name="Darby A.C."/>
            <person name="Kadowaki T."/>
        </authorList>
    </citation>
    <scope>NUCLEOTIDE SEQUENCE [LARGE SCALE GENOMIC DNA]</scope>
    <source>
        <strain evidence="3">Wuxi-XJTLU</strain>
    </source>
</reference>
<organism evidence="3 4">
    <name type="scientific">Tropilaelaps mercedesae</name>
    <dbReference type="NCBI Taxonomy" id="418985"/>
    <lineage>
        <taxon>Eukaryota</taxon>
        <taxon>Metazoa</taxon>
        <taxon>Ecdysozoa</taxon>
        <taxon>Arthropoda</taxon>
        <taxon>Chelicerata</taxon>
        <taxon>Arachnida</taxon>
        <taxon>Acari</taxon>
        <taxon>Parasitiformes</taxon>
        <taxon>Mesostigmata</taxon>
        <taxon>Gamasina</taxon>
        <taxon>Dermanyssoidea</taxon>
        <taxon>Laelapidae</taxon>
        <taxon>Tropilaelaps</taxon>
    </lineage>
</organism>
<evidence type="ECO:0000313" key="3">
    <source>
        <dbReference type="EMBL" id="OQR72182.1"/>
    </source>
</evidence>
<accession>A0A1V9XFR9</accession>
<evidence type="ECO:0000256" key="1">
    <source>
        <dbReference type="SAM" id="MobiDB-lite"/>
    </source>
</evidence>
<feature type="transmembrane region" description="Helical" evidence="2">
    <location>
        <begin position="18"/>
        <end position="36"/>
    </location>
</feature>
<keyword evidence="4" id="KW-1185">Reference proteome</keyword>
<evidence type="ECO:0000313" key="4">
    <source>
        <dbReference type="Proteomes" id="UP000192247"/>
    </source>
</evidence>
<proteinExistence type="predicted"/>
<keyword evidence="2" id="KW-0812">Transmembrane</keyword>
<dbReference type="InParanoid" id="A0A1V9XFR9"/>
<name>A0A1V9XFR9_9ACAR</name>
<sequence>MAADIETLRLYPTVNRRFIVATFISTWFYYLPIYYYPISHKHLVESAYKAGLALAAAWFPSSLREPMADSFRHSPPIDAIARFDPLGAYRERVNNKGTMPRGEERSVTRQQRWQEEDESSGHSRLCRAYFGDRHIHNYRDSP</sequence>
<evidence type="ECO:0000256" key="2">
    <source>
        <dbReference type="SAM" id="Phobius"/>
    </source>
</evidence>
<feature type="region of interest" description="Disordered" evidence="1">
    <location>
        <begin position="93"/>
        <end position="119"/>
    </location>
</feature>